<name>A0A150XSQ4_9BACT</name>
<proteinExistence type="predicted"/>
<keyword evidence="3" id="KW-1185">Reference proteome</keyword>
<gene>
    <name evidence="2" type="ORF">AWN68_16230</name>
</gene>
<dbReference type="AlphaFoldDB" id="A0A150XSQ4"/>
<dbReference type="Proteomes" id="UP000075615">
    <property type="component" value="Unassembled WGS sequence"/>
</dbReference>
<accession>A0A150XSQ4</accession>
<dbReference type="EMBL" id="LRDB01000005">
    <property type="protein sequence ID" value="KYG81777.1"/>
    <property type="molecule type" value="Genomic_DNA"/>
</dbReference>
<dbReference type="STRING" id="296218.AWN68_16230"/>
<feature type="chain" id="PRO_5007575200" evidence="1">
    <location>
        <begin position="24"/>
        <end position="112"/>
    </location>
</feature>
<dbReference type="RefSeq" id="WP_068413320.1">
    <property type="nucleotide sequence ID" value="NZ_LRDB01000005.1"/>
</dbReference>
<evidence type="ECO:0000313" key="3">
    <source>
        <dbReference type="Proteomes" id="UP000075615"/>
    </source>
</evidence>
<comment type="caution">
    <text evidence="2">The sequence shown here is derived from an EMBL/GenBank/DDBJ whole genome shotgun (WGS) entry which is preliminary data.</text>
</comment>
<keyword evidence="1" id="KW-0732">Signal</keyword>
<organism evidence="2 3">
    <name type="scientific">Roseivirga echinicomitans</name>
    <dbReference type="NCBI Taxonomy" id="296218"/>
    <lineage>
        <taxon>Bacteria</taxon>
        <taxon>Pseudomonadati</taxon>
        <taxon>Bacteroidota</taxon>
        <taxon>Cytophagia</taxon>
        <taxon>Cytophagales</taxon>
        <taxon>Roseivirgaceae</taxon>
        <taxon>Roseivirga</taxon>
    </lineage>
</organism>
<reference evidence="2 3" key="1">
    <citation type="submission" date="2016-01" db="EMBL/GenBank/DDBJ databases">
        <title>Genome sequencing of Roseivirga echinicomitans KMM 6058.</title>
        <authorList>
            <person name="Selvaratnam C."/>
            <person name="Thevarajoo S."/>
            <person name="Goh K.M."/>
            <person name="Ee R."/>
            <person name="Chan K.-G."/>
            <person name="Chong C.S."/>
        </authorList>
    </citation>
    <scope>NUCLEOTIDE SEQUENCE [LARGE SCALE GENOMIC DNA]</scope>
    <source>
        <strain evidence="2 3">KMM 6058</strain>
    </source>
</reference>
<protein>
    <submittedName>
        <fullName evidence="2">Uncharacterized protein</fullName>
    </submittedName>
</protein>
<evidence type="ECO:0000313" key="2">
    <source>
        <dbReference type="EMBL" id="KYG81777.1"/>
    </source>
</evidence>
<sequence>MKARNYNKVLSAFAIVGATALMAFVLENFNSPTKAKSEDTNLKSKNIIQFSIDDSLDAVTKHVERVKIFDAQDALIAEFIAGEPVSDETLKLYRQADFLSKFNNLNIYKLSE</sequence>
<feature type="signal peptide" evidence="1">
    <location>
        <begin position="1"/>
        <end position="23"/>
    </location>
</feature>
<dbReference type="OrthoDB" id="9953076at2"/>
<evidence type="ECO:0000256" key="1">
    <source>
        <dbReference type="SAM" id="SignalP"/>
    </source>
</evidence>